<name>A0A517YIH9_9BACT</name>
<dbReference type="SMART" id="SM00318">
    <property type="entry name" value="SNc"/>
    <property type="match status" value="1"/>
</dbReference>
<proteinExistence type="predicted"/>
<evidence type="ECO:0000256" key="2">
    <source>
        <dbReference type="ARBA" id="ARBA00022759"/>
    </source>
</evidence>
<dbReference type="OrthoDB" id="4376109at2"/>
<dbReference type="AlphaFoldDB" id="A0A517YIH9"/>
<gene>
    <name evidence="6" type="primary">nucH_3</name>
    <name evidence="6" type="ORF">ETAA8_51460</name>
</gene>
<feature type="domain" description="TNase-like" evidence="5">
    <location>
        <begin position="49"/>
        <end position="187"/>
    </location>
</feature>
<feature type="region of interest" description="Disordered" evidence="4">
    <location>
        <begin position="177"/>
        <end position="198"/>
    </location>
</feature>
<dbReference type="InterPro" id="IPR035437">
    <property type="entry name" value="SNase_OB-fold_sf"/>
</dbReference>
<dbReference type="Gene3D" id="2.40.50.90">
    <property type="match status" value="1"/>
</dbReference>
<keyword evidence="7" id="KW-1185">Reference proteome</keyword>
<keyword evidence="3 6" id="KW-0378">Hydrolase</keyword>
<reference evidence="6 7" key="1">
    <citation type="submission" date="2019-02" db="EMBL/GenBank/DDBJ databases">
        <title>Deep-cultivation of Planctomycetes and their phenomic and genomic characterization uncovers novel biology.</title>
        <authorList>
            <person name="Wiegand S."/>
            <person name="Jogler M."/>
            <person name="Boedeker C."/>
            <person name="Pinto D."/>
            <person name="Vollmers J."/>
            <person name="Rivas-Marin E."/>
            <person name="Kohn T."/>
            <person name="Peeters S.H."/>
            <person name="Heuer A."/>
            <person name="Rast P."/>
            <person name="Oberbeckmann S."/>
            <person name="Bunk B."/>
            <person name="Jeske O."/>
            <person name="Meyerdierks A."/>
            <person name="Storesund J.E."/>
            <person name="Kallscheuer N."/>
            <person name="Luecker S."/>
            <person name="Lage O.M."/>
            <person name="Pohl T."/>
            <person name="Merkel B.J."/>
            <person name="Hornburger P."/>
            <person name="Mueller R.-W."/>
            <person name="Bruemmer F."/>
            <person name="Labrenz M."/>
            <person name="Spormann A.M."/>
            <person name="Op den Camp H."/>
            <person name="Overmann J."/>
            <person name="Amann R."/>
            <person name="Jetten M.S.M."/>
            <person name="Mascher T."/>
            <person name="Medema M.H."/>
            <person name="Devos D.P."/>
            <person name="Kaster A.-K."/>
            <person name="Ovreas L."/>
            <person name="Rohde M."/>
            <person name="Galperin M.Y."/>
            <person name="Jogler C."/>
        </authorList>
    </citation>
    <scope>NUCLEOTIDE SEQUENCE [LARGE SCALE GENOMIC DNA]</scope>
    <source>
        <strain evidence="6 7">ETA_A8</strain>
    </source>
</reference>
<dbReference type="PROSITE" id="PS01284">
    <property type="entry name" value="TNASE_2"/>
    <property type="match status" value="1"/>
</dbReference>
<sequence length="198" mass="21859">MWGRYRRWPRLSPLLFTAAVLAAVGYFGRQPAQPRNLLAAFSQATSFARSGACEVLVVIDGDTLLVKQAASERAPEFIGIVRLLGINTPETVKRGVAPQPYGAEATAFTKSAVAASAVSLQLDKRRVDRYGRFLAYVYTGQSLLNEDLVTAGLARVHTYPGDSMTINRQLLRAQDEAKRERRGMWQEPETVPMTADED</sequence>
<evidence type="ECO:0000259" key="5">
    <source>
        <dbReference type="PROSITE" id="PS50830"/>
    </source>
</evidence>
<keyword evidence="1" id="KW-0540">Nuclease</keyword>
<evidence type="ECO:0000256" key="1">
    <source>
        <dbReference type="ARBA" id="ARBA00022722"/>
    </source>
</evidence>
<dbReference type="EC" id="3.1.31.1" evidence="6"/>
<keyword evidence="2" id="KW-0255">Endonuclease</keyword>
<dbReference type="GO" id="GO:0003676">
    <property type="term" value="F:nucleic acid binding"/>
    <property type="evidence" value="ECO:0007669"/>
    <property type="project" value="InterPro"/>
</dbReference>
<dbReference type="GO" id="GO:1990599">
    <property type="term" value="F:3' overhang single-stranded DNA endodeoxyribonuclease activity"/>
    <property type="evidence" value="ECO:0007669"/>
    <property type="project" value="UniProtKB-EC"/>
</dbReference>
<dbReference type="SUPFAM" id="SSF50199">
    <property type="entry name" value="Staphylococcal nuclease"/>
    <property type="match status" value="1"/>
</dbReference>
<evidence type="ECO:0000256" key="3">
    <source>
        <dbReference type="ARBA" id="ARBA00022801"/>
    </source>
</evidence>
<accession>A0A517YIH9</accession>
<dbReference type="InterPro" id="IPR016071">
    <property type="entry name" value="Staphylococal_nuclease_OB-fold"/>
</dbReference>
<dbReference type="PANTHER" id="PTHR12302:SF3">
    <property type="entry name" value="SERINE_THREONINE-PROTEIN KINASE 31"/>
    <property type="match status" value="1"/>
</dbReference>
<protein>
    <submittedName>
        <fullName evidence="6">Thermonuclease</fullName>
        <ecNumber evidence="6">3.1.31.1</ecNumber>
    </submittedName>
</protein>
<dbReference type="PANTHER" id="PTHR12302">
    <property type="entry name" value="EBNA2 BINDING PROTEIN P100"/>
    <property type="match status" value="1"/>
</dbReference>
<dbReference type="Pfam" id="PF00565">
    <property type="entry name" value="SNase"/>
    <property type="match status" value="1"/>
</dbReference>
<dbReference type="Proteomes" id="UP000315017">
    <property type="component" value="Chromosome"/>
</dbReference>
<evidence type="ECO:0000313" key="6">
    <source>
        <dbReference type="EMBL" id="QDU30028.1"/>
    </source>
</evidence>
<dbReference type="PROSITE" id="PS50830">
    <property type="entry name" value="TNASE_3"/>
    <property type="match status" value="1"/>
</dbReference>
<dbReference type="KEGG" id="aagg:ETAA8_51460"/>
<evidence type="ECO:0000313" key="7">
    <source>
        <dbReference type="Proteomes" id="UP000315017"/>
    </source>
</evidence>
<evidence type="ECO:0000256" key="4">
    <source>
        <dbReference type="SAM" id="MobiDB-lite"/>
    </source>
</evidence>
<organism evidence="6 7">
    <name type="scientific">Anatilimnocola aggregata</name>
    <dbReference type="NCBI Taxonomy" id="2528021"/>
    <lineage>
        <taxon>Bacteria</taxon>
        <taxon>Pseudomonadati</taxon>
        <taxon>Planctomycetota</taxon>
        <taxon>Planctomycetia</taxon>
        <taxon>Pirellulales</taxon>
        <taxon>Pirellulaceae</taxon>
        <taxon>Anatilimnocola</taxon>
    </lineage>
</organism>
<dbReference type="EMBL" id="CP036274">
    <property type="protein sequence ID" value="QDU30028.1"/>
    <property type="molecule type" value="Genomic_DNA"/>
</dbReference>
<dbReference type="InterPro" id="IPR002071">
    <property type="entry name" value="Thermonucl_AS"/>
</dbReference>